<dbReference type="GO" id="GO:0042597">
    <property type="term" value="C:periplasmic space"/>
    <property type="evidence" value="ECO:0007669"/>
    <property type="project" value="UniProtKB-SubCell"/>
</dbReference>
<dbReference type="PANTHER" id="PTHR43649">
    <property type="entry name" value="ARABINOSE-BINDING PROTEIN-RELATED"/>
    <property type="match status" value="1"/>
</dbReference>
<organism evidence="4 5">
    <name type="scientific">Leeia aquatica</name>
    <dbReference type="NCBI Taxonomy" id="2725557"/>
    <lineage>
        <taxon>Bacteria</taxon>
        <taxon>Pseudomonadati</taxon>
        <taxon>Pseudomonadota</taxon>
        <taxon>Betaproteobacteria</taxon>
        <taxon>Neisseriales</taxon>
        <taxon>Leeiaceae</taxon>
        <taxon>Leeia</taxon>
    </lineage>
</organism>
<evidence type="ECO:0000256" key="3">
    <source>
        <dbReference type="SAM" id="SignalP"/>
    </source>
</evidence>
<comment type="caution">
    <text evidence="4">The sequence shown here is derived from an EMBL/GenBank/DDBJ whole genome shotgun (WGS) entry which is preliminary data.</text>
</comment>
<evidence type="ECO:0000256" key="1">
    <source>
        <dbReference type="ARBA" id="ARBA00004418"/>
    </source>
</evidence>
<feature type="signal peptide" evidence="3">
    <location>
        <begin position="1"/>
        <end position="21"/>
    </location>
</feature>
<sequence length="420" mass="45404">MKLNRWVSSGLLALAATSAMADKIKLEFWTNSLHPKFDGYFKALEQTYEAQNPNVDLVWVDIDWDNFEPKLAAALAAGNAPAVVNMDVPQTFRFAQQRMILPLDEQMGADRSHYVRGALEDVTFKGKLYGFPWYNNANVLALNADLLKKAGLDASKPPRTLDEQLAFAKQIRAKTGQPGLLPQLGKMSGVFQGEGLALVKDGKAVFNSPQHVALVRKLADAYKSGALAKDSLFSEDNFQDSIKLYNAGKLGMMEAAPSALSRTRDDAKQVYASTVVQPAPLGGGKIAKGGYLFTFAIPVTTDKAKLPEAVKFAKFITNDINQLAFSKATGGTYPSTVGALADPFFTQLPKNPGALDVARATAARVAPNVRTLELVGVPNVTTLSKKLQTAIEAAVTGQKDPKLALDEAAEFWNERLKATP</sequence>
<dbReference type="Pfam" id="PF13416">
    <property type="entry name" value="SBP_bac_8"/>
    <property type="match status" value="1"/>
</dbReference>
<gene>
    <name evidence="4" type="ORF">HF682_06105</name>
</gene>
<protein>
    <submittedName>
        <fullName evidence="4">Extracellular solute-binding protein</fullName>
    </submittedName>
</protein>
<accession>A0A847RU44</accession>
<name>A0A847RU44_9NEIS</name>
<dbReference type="EMBL" id="JABAIM010000001">
    <property type="protein sequence ID" value="NLR74730.1"/>
    <property type="molecule type" value="Genomic_DNA"/>
</dbReference>
<comment type="subcellular location">
    <subcellularLocation>
        <location evidence="1">Periplasm</location>
    </subcellularLocation>
</comment>
<dbReference type="RefSeq" id="WP_168876320.1">
    <property type="nucleotide sequence ID" value="NZ_JABAIM010000001.1"/>
</dbReference>
<evidence type="ECO:0000256" key="2">
    <source>
        <dbReference type="ARBA" id="ARBA00008520"/>
    </source>
</evidence>
<evidence type="ECO:0000313" key="5">
    <source>
        <dbReference type="Proteomes" id="UP000587991"/>
    </source>
</evidence>
<dbReference type="AlphaFoldDB" id="A0A847RU44"/>
<dbReference type="InterPro" id="IPR050490">
    <property type="entry name" value="Bact_solute-bd_prot1"/>
</dbReference>
<dbReference type="InterPro" id="IPR006059">
    <property type="entry name" value="SBP"/>
</dbReference>
<proteinExistence type="inferred from homology"/>
<dbReference type="Proteomes" id="UP000587991">
    <property type="component" value="Unassembled WGS sequence"/>
</dbReference>
<reference evidence="4 5" key="1">
    <citation type="submission" date="2020-04" db="EMBL/GenBank/DDBJ databases">
        <title>Draft genome of Leeia sp. IMCC25680.</title>
        <authorList>
            <person name="Song J."/>
            <person name="Cho J.-C."/>
        </authorList>
    </citation>
    <scope>NUCLEOTIDE SEQUENCE [LARGE SCALE GENOMIC DNA]</scope>
    <source>
        <strain evidence="4 5">IMCC25680</strain>
    </source>
</reference>
<dbReference type="Gene3D" id="3.40.190.10">
    <property type="entry name" value="Periplasmic binding protein-like II"/>
    <property type="match status" value="1"/>
</dbReference>
<keyword evidence="3" id="KW-0732">Signal</keyword>
<dbReference type="SUPFAM" id="SSF53850">
    <property type="entry name" value="Periplasmic binding protein-like II"/>
    <property type="match status" value="1"/>
</dbReference>
<keyword evidence="5" id="KW-1185">Reference proteome</keyword>
<feature type="chain" id="PRO_5032445611" evidence="3">
    <location>
        <begin position="22"/>
        <end position="420"/>
    </location>
</feature>
<dbReference type="PANTHER" id="PTHR43649:SF12">
    <property type="entry name" value="DIACETYLCHITOBIOSE BINDING PROTEIN DASA"/>
    <property type="match status" value="1"/>
</dbReference>
<comment type="similarity">
    <text evidence="2">Belongs to the bacterial solute-binding protein 1 family.</text>
</comment>
<evidence type="ECO:0000313" key="4">
    <source>
        <dbReference type="EMBL" id="NLR74730.1"/>
    </source>
</evidence>